<evidence type="ECO:0000256" key="6">
    <source>
        <dbReference type="ARBA" id="ARBA00022741"/>
    </source>
</evidence>
<dbReference type="NCBIfam" id="TIGR01034">
    <property type="entry name" value="metK"/>
    <property type="match status" value="1"/>
</dbReference>
<dbReference type="GO" id="GO:0006730">
    <property type="term" value="P:one-carbon metabolic process"/>
    <property type="evidence" value="ECO:0007669"/>
    <property type="project" value="UniProtKB-KW"/>
</dbReference>
<dbReference type="FunFam" id="3.30.300.10:FF:000004">
    <property type="entry name" value="S-adenosylmethionine synthase"/>
    <property type="match status" value="1"/>
</dbReference>
<dbReference type="FunFam" id="3.30.300.10:FF:000003">
    <property type="entry name" value="S-adenosylmethionine synthase"/>
    <property type="match status" value="1"/>
</dbReference>
<dbReference type="GO" id="GO:0006555">
    <property type="term" value="P:methionine metabolic process"/>
    <property type="evidence" value="ECO:0007669"/>
    <property type="project" value="UniProtKB-ARBA"/>
</dbReference>
<dbReference type="InterPro" id="IPR002133">
    <property type="entry name" value="S-AdoMet_synthetase"/>
</dbReference>
<dbReference type="Pfam" id="PF02773">
    <property type="entry name" value="S-AdoMet_synt_C"/>
    <property type="match status" value="1"/>
</dbReference>
<protein>
    <recommendedName>
        <fullName evidence="11">S-adenosylmethionine synthase</fullName>
        <ecNumber evidence="11">2.5.1.6</ecNumber>
    </recommendedName>
</protein>
<feature type="domain" description="S-adenosylmethionine synthetase C-terminal" evidence="15">
    <location>
        <begin position="275"/>
        <end position="413"/>
    </location>
</feature>
<reference evidence="16 17" key="1">
    <citation type="submission" date="2023-10" db="EMBL/GenBank/DDBJ databases">
        <title>Draft genome sequence of Xylaria bambusicola isolate GMP-LS, the root and basal stem rot pathogen of sugarcane in Indonesia.</title>
        <authorList>
            <person name="Selvaraj P."/>
            <person name="Muralishankar V."/>
            <person name="Muruganantham S."/>
            <person name="Sp S."/>
            <person name="Haryani S."/>
            <person name="Lau K.J.X."/>
            <person name="Naqvi N.I."/>
        </authorList>
    </citation>
    <scope>NUCLEOTIDE SEQUENCE [LARGE SCALE GENOMIC DNA]</scope>
    <source>
        <strain evidence="16">GMP-LS</strain>
    </source>
</reference>
<dbReference type="Gene3D" id="3.30.300.10">
    <property type="match status" value="6"/>
</dbReference>
<gene>
    <name evidence="16" type="ORF">RRF57_009583</name>
</gene>
<dbReference type="HAMAP" id="MF_00086">
    <property type="entry name" value="S_AdoMet_synth1"/>
    <property type="match status" value="1"/>
</dbReference>
<evidence type="ECO:0000256" key="3">
    <source>
        <dbReference type="ARBA" id="ARBA00022563"/>
    </source>
</evidence>
<dbReference type="PANTHER" id="PTHR11964">
    <property type="entry name" value="S-ADENOSYLMETHIONINE SYNTHETASE"/>
    <property type="match status" value="1"/>
</dbReference>
<comment type="function">
    <text evidence="11">Catalyzes the formation of S-adenosylmethionine from methionine and ATP.</text>
</comment>
<keyword evidence="17" id="KW-1185">Reference proteome</keyword>
<comment type="pathway">
    <text evidence="1 11">Amino-acid biosynthesis; S-adenosyl-L-methionine biosynthesis; S-adenosyl-L-methionine from L-methionine: step 1/1.</text>
</comment>
<dbReference type="InterPro" id="IPR022631">
    <property type="entry name" value="ADOMET_SYNTHASE_CS"/>
</dbReference>
<keyword evidence="5 11" id="KW-0479">Metal-binding</keyword>
<evidence type="ECO:0000256" key="10">
    <source>
        <dbReference type="ARBA" id="ARBA00048344"/>
    </source>
</evidence>
<evidence type="ECO:0000256" key="4">
    <source>
        <dbReference type="ARBA" id="ARBA00022679"/>
    </source>
</evidence>
<dbReference type="GO" id="GO:0006556">
    <property type="term" value="P:S-adenosylmethionine biosynthetic process"/>
    <property type="evidence" value="ECO:0007669"/>
    <property type="project" value="InterPro"/>
</dbReference>
<evidence type="ECO:0000256" key="12">
    <source>
        <dbReference type="RuleBase" id="RU004462"/>
    </source>
</evidence>
<feature type="domain" description="S-adenosylmethionine synthetase central" evidence="14">
    <location>
        <begin position="132"/>
        <end position="246"/>
    </location>
</feature>
<dbReference type="GO" id="GO:0046872">
    <property type="term" value="F:metal ion binding"/>
    <property type="evidence" value="ECO:0007669"/>
    <property type="project" value="UniProtKB-KW"/>
</dbReference>
<dbReference type="InterPro" id="IPR022630">
    <property type="entry name" value="S-AdoMet_synt_C"/>
</dbReference>
<comment type="similarity">
    <text evidence="2 12">Belongs to the AdoMet synthase family.</text>
</comment>
<evidence type="ECO:0000256" key="7">
    <source>
        <dbReference type="ARBA" id="ARBA00022840"/>
    </source>
</evidence>
<dbReference type="GO" id="GO:0005524">
    <property type="term" value="F:ATP binding"/>
    <property type="evidence" value="ECO:0007669"/>
    <property type="project" value="UniProtKB-KW"/>
</dbReference>
<comment type="cofactor">
    <cofactor evidence="11">
        <name>K(+)</name>
        <dbReference type="ChEBI" id="CHEBI:29103"/>
    </cofactor>
    <text evidence="11">Binds 1 potassium ion per subunit. The potassium ion interacts primarily with the substrate.</text>
</comment>
<evidence type="ECO:0000256" key="9">
    <source>
        <dbReference type="ARBA" id="ARBA00022958"/>
    </source>
</evidence>
<sequence length="419" mass="45575">MPATNGTTSHFSQPKNAGAFLFTSESVGEGHPDKICDQVSDAILDACLKEDPLSKVACETATKTGMIMVFGEITTKASVDYQKVIRDAIKDIGYDSSDKGFDYKTCSVLVGIEQQSPDIAQGLHYEKALEELGAGDQGLMFGYATDETPELHPLSHLLAHKLNKAMSDARRNGTCPWLRPDTKTQITMEYKHDGGAVVPLRVHTIVISAQHGPEISTEQLRKELKAKIIDPVIPGQYIDSETVLHVSLNMLFSEIGLCPDILTMVQLQPSGQFIIGGPQGDAGVTGRKIIVDTYGGWGAHGGGAFSGKDFSKVDRSAAYLARWVAKSLVNAKLARRALVQLSYAIGVAEPCSIYVDSYGTSSKTSEELVEIVKANFDMRPGSIAKQLNLIQPLYNQTAKFGHFGTNQSFTWEQPKELKF</sequence>
<dbReference type="EC" id="2.5.1.6" evidence="11"/>
<name>A0AAN7UR54_9PEZI</name>
<dbReference type="Pfam" id="PF00438">
    <property type="entry name" value="S-AdoMet_synt_N"/>
    <property type="match status" value="1"/>
</dbReference>
<evidence type="ECO:0000256" key="1">
    <source>
        <dbReference type="ARBA" id="ARBA00005224"/>
    </source>
</evidence>
<dbReference type="Proteomes" id="UP001305414">
    <property type="component" value="Unassembled WGS sequence"/>
</dbReference>
<dbReference type="InterPro" id="IPR022636">
    <property type="entry name" value="S-AdoMet_synthetase_sfam"/>
</dbReference>
<comment type="caution">
    <text evidence="16">The sequence shown here is derived from an EMBL/GenBank/DDBJ whole genome shotgun (WGS) entry which is preliminary data.</text>
</comment>
<evidence type="ECO:0000259" key="15">
    <source>
        <dbReference type="Pfam" id="PF02773"/>
    </source>
</evidence>
<dbReference type="PIRSF" id="PIRSF000497">
    <property type="entry name" value="MAT"/>
    <property type="match status" value="1"/>
</dbReference>
<evidence type="ECO:0000259" key="14">
    <source>
        <dbReference type="Pfam" id="PF02772"/>
    </source>
</evidence>
<evidence type="ECO:0000256" key="5">
    <source>
        <dbReference type="ARBA" id="ARBA00022723"/>
    </source>
</evidence>
<dbReference type="CDD" id="cd18079">
    <property type="entry name" value="S-AdoMet_synt"/>
    <property type="match status" value="1"/>
</dbReference>
<accession>A0AAN7UR54</accession>
<keyword evidence="7 11" id="KW-0067">ATP-binding</keyword>
<evidence type="ECO:0000313" key="17">
    <source>
        <dbReference type="Proteomes" id="UP001305414"/>
    </source>
</evidence>
<dbReference type="SUPFAM" id="SSF55973">
    <property type="entry name" value="S-adenosylmethionine synthetase"/>
    <property type="match status" value="3"/>
</dbReference>
<evidence type="ECO:0000256" key="11">
    <source>
        <dbReference type="RuleBase" id="RU000541"/>
    </source>
</evidence>
<evidence type="ECO:0000313" key="16">
    <source>
        <dbReference type="EMBL" id="KAK5633867.1"/>
    </source>
</evidence>
<dbReference type="AlphaFoldDB" id="A0AAN7UR54"/>
<comment type="catalytic activity">
    <reaction evidence="10 11">
        <text>L-methionine + ATP + H2O = S-adenosyl-L-methionine + phosphate + diphosphate</text>
        <dbReference type="Rhea" id="RHEA:21080"/>
        <dbReference type="ChEBI" id="CHEBI:15377"/>
        <dbReference type="ChEBI" id="CHEBI:30616"/>
        <dbReference type="ChEBI" id="CHEBI:33019"/>
        <dbReference type="ChEBI" id="CHEBI:43474"/>
        <dbReference type="ChEBI" id="CHEBI:57844"/>
        <dbReference type="ChEBI" id="CHEBI:59789"/>
        <dbReference type="EC" id="2.5.1.6"/>
    </reaction>
</comment>
<proteinExistence type="inferred from homology"/>
<keyword evidence="4 11" id="KW-0808">Transferase</keyword>
<dbReference type="Pfam" id="PF02772">
    <property type="entry name" value="S-AdoMet_synt_M"/>
    <property type="match status" value="1"/>
</dbReference>
<organism evidence="16 17">
    <name type="scientific">Xylaria bambusicola</name>
    <dbReference type="NCBI Taxonomy" id="326684"/>
    <lineage>
        <taxon>Eukaryota</taxon>
        <taxon>Fungi</taxon>
        <taxon>Dikarya</taxon>
        <taxon>Ascomycota</taxon>
        <taxon>Pezizomycotina</taxon>
        <taxon>Sordariomycetes</taxon>
        <taxon>Xylariomycetidae</taxon>
        <taxon>Xylariales</taxon>
        <taxon>Xylariaceae</taxon>
        <taxon>Xylaria</taxon>
    </lineage>
</organism>
<feature type="domain" description="S-adenosylmethionine synthetase N-terminal" evidence="13">
    <location>
        <begin position="20"/>
        <end position="117"/>
    </location>
</feature>
<keyword evidence="3 11" id="KW-0554">One-carbon metabolism</keyword>
<keyword evidence="9 11" id="KW-0630">Potassium</keyword>
<evidence type="ECO:0000259" key="13">
    <source>
        <dbReference type="Pfam" id="PF00438"/>
    </source>
</evidence>
<dbReference type="PROSITE" id="PS00377">
    <property type="entry name" value="ADOMET_SYNTHASE_2"/>
    <property type="match status" value="1"/>
</dbReference>
<dbReference type="FunFam" id="3.30.300.10:FF:000001">
    <property type="entry name" value="S-adenosylmethionine synthase"/>
    <property type="match status" value="1"/>
</dbReference>
<evidence type="ECO:0000256" key="2">
    <source>
        <dbReference type="ARBA" id="ARBA00009685"/>
    </source>
</evidence>
<comment type="cofactor">
    <cofactor evidence="11">
        <name>Mg(2+)</name>
        <dbReference type="ChEBI" id="CHEBI:18420"/>
    </cofactor>
    <text evidence="11">Binds 2 magnesium ions per subunit. The magnesium ions interact primarily with the substrate.</text>
</comment>
<keyword evidence="6 11" id="KW-0547">Nucleotide-binding</keyword>
<keyword evidence="8 11" id="KW-0460">Magnesium</keyword>
<dbReference type="InterPro" id="IPR022628">
    <property type="entry name" value="S-AdoMet_synt_N"/>
</dbReference>
<evidence type="ECO:0000256" key="8">
    <source>
        <dbReference type="ARBA" id="ARBA00022842"/>
    </source>
</evidence>
<dbReference type="GO" id="GO:0004478">
    <property type="term" value="F:methionine adenosyltransferase activity"/>
    <property type="evidence" value="ECO:0007669"/>
    <property type="project" value="UniProtKB-EC"/>
</dbReference>
<dbReference type="InterPro" id="IPR022629">
    <property type="entry name" value="S-AdoMet_synt_central"/>
</dbReference>
<dbReference type="EMBL" id="JAWHQM010000036">
    <property type="protein sequence ID" value="KAK5633867.1"/>
    <property type="molecule type" value="Genomic_DNA"/>
</dbReference>
<dbReference type="PROSITE" id="PS00376">
    <property type="entry name" value="ADOMET_SYNTHASE_1"/>
    <property type="match status" value="1"/>
</dbReference>